<dbReference type="PANTHER" id="PTHR32282:SF11">
    <property type="entry name" value="PENICILLIN-BINDING PROTEIN 1B"/>
    <property type="match status" value="1"/>
</dbReference>
<feature type="domain" description="Glycosyl transferase family 51" evidence="30">
    <location>
        <begin position="98"/>
        <end position="273"/>
    </location>
</feature>
<evidence type="ECO:0000256" key="15">
    <source>
        <dbReference type="ARBA" id="ARBA00022960"/>
    </source>
</evidence>
<evidence type="ECO:0000256" key="12">
    <source>
        <dbReference type="ARBA" id="ARBA00022679"/>
    </source>
</evidence>
<evidence type="ECO:0000256" key="23">
    <source>
        <dbReference type="ARBA" id="ARBA00034000"/>
    </source>
</evidence>
<feature type="transmembrane region" description="Helical" evidence="28">
    <location>
        <begin position="48"/>
        <end position="69"/>
    </location>
</feature>
<dbReference type="InterPro" id="IPR026870">
    <property type="entry name" value="Zinc_ribbon_dom"/>
</dbReference>
<dbReference type="InterPro" id="IPR050396">
    <property type="entry name" value="Glycosyltr_51/Transpeptidase"/>
</dbReference>
<dbReference type="InterPro" id="IPR001460">
    <property type="entry name" value="PCN-bd_Tpept"/>
</dbReference>
<dbReference type="GO" id="GO:0030288">
    <property type="term" value="C:outer membrane-bounded periplasmic space"/>
    <property type="evidence" value="ECO:0007669"/>
    <property type="project" value="TreeGrafter"/>
</dbReference>
<evidence type="ECO:0000256" key="9">
    <source>
        <dbReference type="ARBA" id="ARBA00022645"/>
    </source>
</evidence>
<dbReference type="GO" id="GO:0008360">
    <property type="term" value="P:regulation of cell shape"/>
    <property type="evidence" value="ECO:0007669"/>
    <property type="project" value="UniProtKB-KW"/>
</dbReference>
<evidence type="ECO:0000256" key="3">
    <source>
        <dbReference type="ARBA" id="ARBA00004752"/>
    </source>
</evidence>
<keyword evidence="12 32" id="KW-0808">Transferase</keyword>
<keyword evidence="18 28" id="KW-1133">Transmembrane helix</keyword>
<evidence type="ECO:0000256" key="21">
    <source>
        <dbReference type="ARBA" id="ARBA00023268"/>
    </source>
</evidence>
<dbReference type="GO" id="GO:0006508">
    <property type="term" value="P:proteolysis"/>
    <property type="evidence" value="ECO:0007669"/>
    <property type="project" value="UniProtKB-KW"/>
</dbReference>
<dbReference type="Pfam" id="PF13240">
    <property type="entry name" value="Zn_Ribbon_1"/>
    <property type="match status" value="1"/>
</dbReference>
<evidence type="ECO:0000256" key="13">
    <source>
        <dbReference type="ARBA" id="ARBA00022692"/>
    </source>
</evidence>
<evidence type="ECO:0000313" key="32">
    <source>
        <dbReference type="EMBL" id="CAB1129092.1"/>
    </source>
</evidence>
<keyword evidence="19 28" id="KW-0472">Membrane</keyword>
<keyword evidence="16" id="KW-0735">Signal-anchor</keyword>
<evidence type="ECO:0000256" key="18">
    <source>
        <dbReference type="ARBA" id="ARBA00022989"/>
    </source>
</evidence>
<comment type="pathway">
    <text evidence="3">Cell wall biogenesis; peptidoglycan biosynthesis.</text>
</comment>
<dbReference type="EC" id="2.4.99.28" evidence="24"/>
<comment type="catalytic activity">
    <reaction evidence="23">
        <text>Preferential cleavage: (Ac)2-L-Lys-D-Ala-|-D-Ala. Also transpeptidation of peptidyl-alanyl moieties that are N-acyl substituents of D-alanine.</text>
        <dbReference type="EC" id="3.4.16.4"/>
    </reaction>
</comment>
<evidence type="ECO:0000256" key="1">
    <source>
        <dbReference type="ARBA" id="ARBA00002624"/>
    </source>
</evidence>
<dbReference type="EMBL" id="LR778114">
    <property type="protein sequence ID" value="CAB1129092.1"/>
    <property type="molecule type" value="Genomic_DNA"/>
</dbReference>
<dbReference type="GO" id="GO:0008955">
    <property type="term" value="F:peptidoglycan glycosyltransferase activity"/>
    <property type="evidence" value="ECO:0007669"/>
    <property type="project" value="UniProtKB-EC"/>
</dbReference>
<evidence type="ECO:0000256" key="4">
    <source>
        <dbReference type="ARBA" id="ARBA00007090"/>
    </source>
</evidence>
<comment type="subcellular location">
    <subcellularLocation>
        <location evidence="2">Cell membrane</location>
        <topology evidence="2">Single-pass type II membrane protein</topology>
    </subcellularLocation>
</comment>
<keyword evidence="17" id="KW-0573">Peptidoglycan synthesis</keyword>
<dbReference type="SUPFAM" id="SSF56601">
    <property type="entry name" value="beta-lactamase/transpeptidase-like"/>
    <property type="match status" value="1"/>
</dbReference>
<keyword evidence="13 28" id="KW-0812">Transmembrane</keyword>
<feature type="domain" description="Zinc-ribbon" evidence="31">
    <location>
        <begin position="3"/>
        <end position="24"/>
    </location>
</feature>
<keyword evidence="20" id="KW-0046">Antibiotic resistance</keyword>
<proteinExistence type="inferred from homology"/>
<dbReference type="Pfam" id="PF00905">
    <property type="entry name" value="Transpeptidase"/>
    <property type="match status" value="1"/>
</dbReference>
<comment type="pathway">
    <text evidence="26">Glycan biosynthesis.</text>
</comment>
<evidence type="ECO:0000256" key="27">
    <source>
        <dbReference type="SAM" id="MobiDB-lite"/>
    </source>
</evidence>
<dbReference type="SUPFAM" id="SSF53955">
    <property type="entry name" value="Lysozyme-like"/>
    <property type="match status" value="1"/>
</dbReference>
<evidence type="ECO:0000256" key="6">
    <source>
        <dbReference type="ARBA" id="ARBA00012448"/>
    </source>
</evidence>
<keyword evidence="14 32" id="KW-0378">Hydrolase</keyword>
<dbReference type="KEGG" id="hfv:R50_1591"/>
<evidence type="ECO:0000256" key="26">
    <source>
        <dbReference type="ARBA" id="ARBA00060592"/>
    </source>
</evidence>
<dbReference type="InterPro" id="IPR023346">
    <property type="entry name" value="Lysozyme-like_dom_sf"/>
</dbReference>
<dbReference type="Gene3D" id="1.10.3810.10">
    <property type="entry name" value="Biosynthetic peptidoglycan transglycosylase-like"/>
    <property type="match status" value="1"/>
</dbReference>
<evidence type="ECO:0000256" key="2">
    <source>
        <dbReference type="ARBA" id="ARBA00004401"/>
    </source>
</evidence>
<keyword evidence="8" id="KW-1003">Cell membrane</keyword>
<organism evidence="32 33">
    <name type="scientific">Candidatus Hydrogenisulfobacillus filiaventi</name>
    <dbReference type="NCBI Taxonomy" id="2707344"/>
    <lineage>
        <taxon>Bacteria</taxon>
        <taxon>Bacillati</taxon>
        <taxon>Bacillota</taxon>
        <taxon>Clostridia</taxon>
        <taxon>Eubacteriales</taxon>
        <taxon>Clostridiales Family XVII. Incertae Sedis</taxon>
        <taxon>Candidatus Hydrogenisulfobacillus</taxon>
    </lineage>
</organism>
<dbReference type="GO" id="GO:0005886">
    <property type="term" value="C:plasma membrane"/>
    <property type="evidence" value="ECO:0007669"/>
    <property type="project" value="UniProtKB-SubCell"/>
</dbReference>
<gene>
    <name evidence="32" type="ORF">R50_1591</name>
</gene>
<comment type="similarity">
    <text evidence="5">In the N-terminal section; belongs to the glycosyltransferase 51 family.</text>
</comment>
<accession>A0A6F8ZHG2</accession>
<evidence type="ECO:0000256" key="7">
    <source>
        <dbReference type="ARBA" id="ARBA00018638"/>
    </source>
</evidence>
<evidence type="ECO:0000256" key="19">
    <source>
        <dbReference type="ARBA" id="ARBA00023136"/>
    </source>
</evidence>
<keyword evidence="22" id="KW-0961">Cell wall biogenesis/degradation</keyword>
<evidence type="ECO:0000256" key="17">
    <source>
        <dbReference type="ARBA" id="ARBA00022984"/>
    </source>
</evidence>
<keyword evidence="11 32" id="KW-0328">Glycosyltransferase</keyword>
<evidence type="ECO:0000256" key="28">
    <source>
        <dbReference type="SAM" id="Phobius"/>
    </source>
</evidence>
<name>A0A6F8ZHG2_9FIRM</name>
<dbReference type="PANTHER" id="PTHR32282">
    <property type="entry name" value="BINDING PROTEIN TRANSPEPTIDASE, PUTATIVE-RELATED"/>
    <property type="match status" value="1"/>
</dbReference>
<comment type="similarity">
    <text evidence="4">In the C-terminal section; belongs to the transpeptidase family.</text>
</comment>
<evidence type="ECO:0000256" key="24">
    <source>
        <dbReference type="ARBA" id="ARBA00044770"/>
    </source>
</evidence>
<dbReference type="Gene3D" id="3.40.710.10">
    <property type="entry name" value="DD-peptidase/beta-lactamase superfamily"/>
    <property type="match status" value="1"/>
</dbReference>
<comment type="catalytic activity">
    <reaction evidence="25">
        <text>[GlcNAc-(1-&gt;4)-Mur2Ac(oyl-L-Ala-gamma-D-Glu-L-Lys-D-Ala-D-Ala)](n)-di-trans,octa-cis-undecaprenyl diphosphate + beta-D-GlcNAc-(1-&gt;4)-Mur2Ac(oyl-L-Ala-gamma-D-Glu-L-Lys-D-Ala-D-Ala)-di-trans,octa-cis-undecaprenyl diphosphate = [GlcNAc-(1-&gt;4)-Mur2Ac(oyl-L-Ala-gamma-D-Glu-L-Lys-D-Ala-D-Ala)](n+1)-di-trans,octa-cis-undecaprenyl diphosphate + di-trans,octa-cis-undecaprenyl diphosphate + H(+)</text>
        <dbReference type="Rhea" id="RHEA:23708"/>
        <dbReference type="Rhea" id="RHEA-COMP:9602"/>
        <dbReference type="Rhea" id="RHEA-COMP:9603"/>
        <dbReference type="ChEBI" id="CHEBI:15378"/>
        <dbReference type="ChEBI" id="CHEBI:58405"/>
        <dbReference type="ChEBI" id="CHEBI:60033"/>
        <dbReference type="ChEBI" id="CHEBI:78435"/>
        <dbReference type="EC" id="2.4.99.28"/>
    </reaction>
</comment>
<protein>
    <recommendedName>
        <fullName evidence="7">Penicillin-binding protein 1A</fullName>
        <ecNumber evidence="24">2.4.99.28</ecNumber>
        <ecNumber evidence="6">3.4.16.4</ecNumber>
    </recommendedName>
</protein>
<feature type="domain" description="Penicillin-binding protein transpeptidase" evidence="29">
    <location>
        <begin position="371"/>
        <end position="625"/>
    </location>
</feature>
<evidence type="ECO:0000256" key="16">
    <source>
        <dbReference type="ARBA" id="ARBA00022968"/>
    </source>
</evidence>
<evidence type="ECO:0000256" key="5">
    <source>
        <dbReference type="ARBA" id="ARBA00007739"/>
    </source>
</evidence>
<dbReference type="EC" id="3.4.16.4" evidence="6"/>
<reference evidence="32 33" key="1">
    <citation type="submission" date="2020-02" db="EMBL/GenBank/DDBJ databases">
        <authorList>
            <person name="Hogendoorn C."/>
        </authorList>
    </citation>
    <scope>NUCLEOTIDE SEQUENCE [LARGE SCALE GENOMIC DNA]</scope>
    <source>
        <strain evidence="32">R501</strain>
    </source>
</reference>
<dbReference type="InterPro" id="IPR012338">
    <property type="entry name" value="Beta-lactam/transpept-like"/>
</dbReference>
<evidence type="ECO:0000256" key="22">
    <source>
        <dbReference type="ARBA" id="ARBA00023316"/>
    </source>
</evidence>
<sequence>MRCPRCGQENSPGSQYCRFCGRKLPQVHTPPPGNPAGRRRRRIHWGRAALLAALGVLLVGGGAAAYTVVRAWQTLPSVQQLVAAGDMGQDSVVYDVYGQPVATLHGSTNRVDVPLSRIAPVMQHAIVAIEDHNFYSNPGFDLRSIIRATIVDLIHRAPVQGASTITEQLAKDLYLSDKKTLTRKLQEFIIGLELARLYSKPQILDMYLNEVYFGNGANGIYAASESYFGIPPSQLDLAQAAMLAGLPQAPSLYDPLTNLKLAKQRQLQVLDAMVRYGYITAAQAQAAYQEPLDFHAGTLSQQGGTLYPYPWFIQHVIHYLATQEHIPYNEIFNGGLKIYTTLNPTVYNIAQAAVDHWMNVNFGSNPHRQAAVMVENPHTGYVLAVIGGRTPTISDGADWAFDATRDSGSSIKPLLEYTPAIAKGYTQMSVIQDVPIFRNVDGQAWWPQNDDHIYRGYMTLRDALGISDNDVAVHLLHDIGVNYGVNFARTKFGIRISPQEVQNRGVGLAIGTPVTVAEMTQAYATFANSGVRMQPIFVTKVVNPYGAVIFQDQPHGQAEFSPQVAYVMDKMLERVLDPHPLPGFGPGGAANLTTGYALGIGRPAGGKTGTDNNETNAWFVGFTPQLVCAVWEGDIRGNVPQPYTLSGAGPAFGATAAGPIWQTIMEQVDSRLNLPVEHFPRPSGMVYVPNVSITSGQLAGPYTPPQDVEGAWFIDGTQPTTFGDTHYPVKVSAAQPDRLWQPGCGPYITSVFLKREPDWHPGVPKPWDSRYWAPTRSCQPGAVPPPPPPNSTGQGGGPGNQTLPQG</sequence>
<evidence type="ECO:0000256" key="20">
    <source>
        <dbReference type="ARBA" id="ARBA00023251"/>
    </source>
</evidence>
<feature type="region of interest" description="Disordered" evidence="27">
    <location>
        <begin position="763"/>
        <end position="806"/>
    </location>
</feature>
<evidence type="ECO:0000256" key="14">
    <source>
        <dbReference type="ARBA" id="ARBA00022801"/>
    </source>
</evidence>
<keyword evidence="15" id="KW-0133">Cell shape</keyword>
<keyword evidence="10" id="KW-0645">Protease</keyword>
<keyword evidence="33" id="KW-1185">Reference proteome</keyword>
<dbReference type="GO" id="GO:0071555">
    <property type="term" value="P:cell wall organization"/>
    <property type="evidence" value="ECO:0007669"/>
    <property type="project" value="UniProtKB-KW"/>
</dbReference>
<dbReference type="GO" id="GO:0009002">
    <property type="term" value="F:serine-type D-Ala-D-Ala carboxypeptidase activity"/>
    <property type="evidence" value="ECO:0007669"/>
    <property type="project" value="UniProtKB-EC"/>
</dbReference>
<evidence type="ECO:0000256" key="25">
    <source>
        <dbReference type="ARBA" id="ARBA00049902"/>
    </source>
</evidence>
<comment type="function">
    <text evidence="1">Cell wall formation. Synthesis of cross-linked peptidoglycan from the lipid intermediates. The enzyme has a penicillin-insensitive transglycosylase N-terminal domain (formation of linear glycan strands) and a penicillin-sensitive transpeptidase C-terminal domain (cross-linking of the peptide subunits).</text>
</comment>
<evidence type="ECO:0000259" key="31">
    <source>
        <dbReference type="Pfam" id="PF13240"/>
    </source>
</evidence>
<evidence type="ECO:0000259" key="29">
    <source>
        <dbReference type="Pfam" id="PF00905"/>
    </source>
</evidence>
<dbReference type="FunFam" id="1.10.3810.10:FF:000001">
    <property type="entry name" value="Penicillin-binding protein 1A"/>
    <property type="match status" value="1"/>
</dbReference>
<evidence type="ECO:0000256" key="8">
    <source>
        <dbReference type="ARBA" id="ARBA00022475"/>
    </source>
</evidence>
<dbReference type="InterPro" id="IPR001264">
    <property type="entry name" value="Glyco_trans_51"/>
</dbReference>
<evidence type="ECO:0000259" key="30">
    <source>
        <dbReference type="Pfam" id="PF00912"/>
    </source>
</evidence>
<keyword evidence="9" id="KW-0121">Carboxypeptidase</keyword>
<dbReference type="Proteomes" id="UP000503399">
    <property type="component" value="Chromosome"/>
</dbReference>
<dbReference type="InterPro" id="IPR036950">
    <property type="entry name" value="PBP_transglycosylase"/>
</dbReference>
<dbReference type="GO" id="GO:0009252">
    <property type="term" value="P:peptidoglycan biosynthetic process"/>
    <property type="evidence" value="ECO:0007669"/>
    <property type="project" value="UniProtKB-KW"/>
</dbReference>
<evidence type="ECO:0000256" key="11">
    <source>
        <dbReference type="ARBA" id="ARBA00022676"/>
    </source>
</evidence>
<evidence type="ECO:0000256" key="10">
    <source>
        <dbReference type="ARBA" id="ARBA00022670"/>
    </source>
</evidence>
<keyword evidence="21" id="KW-0511">Multifunctional enzyme</keyword>
<dbReference type="GO" id="GO:0008658">
    <property type="term" value="F:penicillin binding"/>
    <property type="evidence" value="ECO:0007669"/>
    <property type="project" value="InterPro"/>
</dbReference>
<dbReference type="GO" id="GO:0046677">
    <property type="term" value="P:response to antibiotic"/>
    <property type="evidence" value="ECO:0007669"/>
    <property type="project" value="UniProtKB-KW"/>
</dbReference>
<evidence type="ECO:0000313" key="33">
    <source>
        <dbReference type="Proteomes" id="UP000503399"/>
    </source>
</evidence>
<dbReference type="AlphaFoldDB" id="A0A6F8ZHG2"/>
<dbReference type="Pfam" id="PF00912">
    <property type="entry name" value="Transgly"/>
    <property type="match status" value="1"/>
</dbReference>